<accession>A0A7S3BM04</accession>
<evidence type="ECO:0000256" key="3">
    <source>
        <dbReference type="ARBA" id="ARBA00022692"/>
    </source>
</evidence>
<comment type="function">
    <text evidence="7">Involved in the lipid remodeling steps of GPI-anchor maturation.</text>
</comment>
<dbReference type="PANTHER" id="PTHR13148:SF0">
    <property type="entry name" value="POST-GPI ATTACHMENT TO PROTEINS FACTOR 3"/>
    <property type="match status" value="1"/>
</dbReference>
<evidence type="ECO:0000313" key="8">
    <source>
        <dbReference type="EMBL" id="CAE0137083.1"/>
    </source>
</evidence>
<keyword evidence="7" id="KW-0333">Golgi apparatus</keyword>
<dbReference type="AlphaFoldDB" id="A0A7S3BM04"/>
<keyword evidence="3" id="KW-0812">Transmembrane</keyword>
<dbReference type="InterPro" id="IPR007217">
    <property type="entry name" value="Per1-like"/>
</dbReference>
<comment type="subcellular location">
    <subcellularLocation>
        <location evidence="1">Endomembrane system</location>
        <topology evidence="1">Multi-pass membrane protein</topology>
    </subcellularLocation>
    <subcellularLocation>
        <location evidence="7">Golgi apparatus membrane</location>
        <topology evidence="7">Multi-pass membrane protein</topology>
    </subcellularLocation>
</comment>
<keyword evidence="2 7" id="KW-0337">GPI-anchor biosynthesis</keyword>
<dbReference type="EMBL" id="HBHX01057208">
    <property type="protein sequence ID" value="CAE0137083.1"/>
    <property type="molecule type" value="Transcribed_RNA"/>
</dbReference>
<reference evidence="8" key="1">
    <citation type="submission" date="2021-01" db="EMBL/GenBank/DDBJ databases">
        <authorList>
            <person name="Corre E."/>
            <person name="Pelletier E."/>
            <person name="Niang G."/>
            <person name="Scheremetjew M."/>
            <person name="Finn R."/>
            <person name="Kale V."/>
            <person name="Holt S."/>
            <person name="Cochrane G."/>
            <person name="Meng A."/>
            <person name="Brown T."/>
            <person name="Cohen L."/>
        </authorList>
    </citation>
    <scope>NUCLEOTIDE SEQUENCE</scope>
    <source>
        <strain evidence="8">CCMP281</strain>
    </source>
</reference>
<protein>
    <recommendedName>
        <fullName evidence="7">Post-GPI attachment to proteins factor 3</fullName>
    </recommendedName>
</protein>
<keyword evidence="5" id="KW-1133">Transmembrane helix</keyword>
<dbReference type="GO" id="GO:0006506">
    <property type="term" value="P:GPI anchor biosynthetic process"/>
    <property type="evidence" value="ECO:0007669"/>
    <property type="project" value="UniProtKB-KW"/>
</dbReference>
<evidence type="ECO:0000256" key="4">
    <source>
        <dbReference type="ARBA" id="ARBA00022729"/>
    </source>
</evidence>
<dbReference type="GO" id="GO:0005789">
    <property type="term" value="C:endoplasmic reticulum membrane"/>
    <property type="evidence" value="ECO:0007669"/>
    <property type="project" value="TreeGrafter"/>
</dbReference>
<dbReference type="Pfam" id="PF04080">
    <property type="entry name" value="Per1"/>
    <property type="match status" value="1"/>
</dbReference>
<evidence type="ECO:0000256" key="2">
    <source>
        <dbReference type="ARBA" id="ARBA00022502"/>
    </source>
</evidence>
<sequence>MIIQTLLNAATTSLGDRDPAYRTCVDVCTASTGALSLSLRVFGWSEVDDCKYRCAWSQTDARLEKGLPPLQYHGKWAFIRMGDIQEPLSVLFSLANVAAHGAGLHHSGVISSTARHRCAHLLNPAWVRSDQAVATGGCG</sequence>
<name>A0A7S3BM04_9EUKA</name>
<dbReference type="GO" id="GO:0000139">
    <property type="term" value="C:Golgi membrane"/>
    <property type="evidence" value="ECO:0007669"/>
    <property type="project" value="UniProtKB-SubCell"/>
</dbReference>
<keyword evidence="4" id="KW-0732">Signal</keyword>
<organism evidence="8">
    <name type="scientific">Haptolina ericina</name>
    <dbReference type="NCBI Taxonomy" id="156174"/>
    <lineage>
        <taxon>Eukaryota</taxon>
        <taxon>Haptista</taxon>
        <taxon>Haptophyta</taxon>
        <taxon>Prymnesiophyceae</taxon>
        <taxon>Prymnesiales</taxon>
        <taxon>Prymnesiaceae</taxon>
        <taxon>Haptolina</taxon>
    </lineage>
</organism>
<gene>
    <name evidence="8" type="ORF">HERI1096_LOCUS31560</name>
</gene>
<proteinExistence type="inferred from homology"/>
<evidence type="ECO:0000256" key="6">
    <source>
        <dbReference type="ARBA" id="ARBA00023136"/>
    </source>
</evidence>
<dbReference type="GO" id="GO:0016788">
    <property type="term" value="F:hydrolase activity, acting on ester bonds"/>
    <property type="evidence" value="ECO:0007669"/>
    <property type="project" value="TreeGrafter"/>
</dbReference>
<evidence type="ECO:0000256" key="5">
    <source>
        <dbReference type="ARBA" id="ARBA00022989"/>
    </source>
</evidence>
<keyword evidence="6" id="KW-0472">Membrane</keyword>
<evidence type="ECO:0000256" key="1">
    <source>
        <dbReference type="ARBA" id="ARBA00004127"/>
    </source>
</evidence>
<evidence type="ECO:0000256" key="7">
    <source>
        <dbReference type="RuleBase" id="RU365066"/>
    </source>
</evidence>
<comment type="similarity">
    <text evidence="7">Belongs to the PGAP3 family.</text>
</comment>
<dbReference type="PANTHER" id="PTHR13148">
    <property type="entry name" value="PER1-RELATED"/>
    <property type="match status" value="1"/>
</dbReference>